<dbReference type="InterPro" id="IPR019619">
    <property type="entry name" value="DUF2490"/>
</dbReference>
<dbReference type="AlphaFoldDB" id="A0A916JLQ9"/>
<evidence type="ECO:0008006" key="3">
    <source>
        <dbReference type="Google" id="ProtNLM"/>
    </source>
</evidence>
<dbReference type="Proteomes" id="UP000683507">
    <property type="component" value="Chromosome"/>
</dbReference>
<sequence>MNEKQLGGWYSLRLTTALGNDWEFNTEIHDRNWNIIGDLQQFVMGFGFRKKVASKGIALTMFNSYFLSKKPFPESNFIPEYRVHQEILIPKIIWKRLNLNTLLRIEERFIQNQPFRLRTRLNQIVRIPLNNKDIKDNTIYLEVSNEVFLNPKLSSKNSNLKYFDLNRFSFGVGWKTSKNVVLELGIMNQTTSSWSKNQFMIGTRFSI</sequence>
<proteinExistence type="predicted"/>
<name>A0A916JLQ9_9FLAO</name>
<gene>
    <name evidence="1" type="ORF">CRYO30217_01330</name>
</gene>
<dbReference type="RefSeq" id="WP_258541533.1">
    <property type="nucleotide sequence ID" value="NZ_OU015584.1"/>
</dbReference>
<dbReference type="KEGG" id="ptan:CRYO30217_01330"/>
<keyword evidence="2" id="KW-1185">Reference proteome</keyword>
<accession>A0A916JLQ9</accession>
<dbReference type="EMBL" id="OU015584">
    <property type="protein sequence ID" value="CAG5080472.1"/>
    <property type="molecule type" value="Genomic_DNA"/>
</dbReference>
<organism evidence="1 2">
    <name type="scientific">Parvicella tangerina</name>
    <dbReference type="NCBI Taxonomy" id="2829795"/>
    <lineage>
        <taxon>Bacteria</taxon>
        <taxon>Pseudomonadati</taxon>
        <taxon>Bacteroidota</taxon>
        <taxon>Flavobacteriia</taxon>
        <taxon>Flavobacteriales</taxon>
        <taxon>Parvicellaceae</taxon>
        <taxon>Parvicella</taxon>
    </lineage>
</organism>
<evidence type="ECO:0000313" key="1">
    <source>
        <dbReference type="EMBL" id="CAG5080472.1"/>
    </source>
</evidence>
<protein>
    <recommendedName>
        <fullName evidence="3">DUF2490 domain-containing protein</fullName>
    </recommendedName>
</protein>
<reference evidence="1" key="1">
    <citation type="submission" date="2021-04" db="EMBL/GenBank/DDBJ databases">
        <authorList>
            <person name="Rodrigo-Torres L."/>
            <person name="Arahal R. D."/>
            <person name="Lucena T."/>
        </authorList>
    </citation>
    <scope>NUCLEOTIDE SEQUENCE</scope>
    <source>
        <strain evidence="1">AS29M-1</strain>
    </source>
</reference>
<evidence type="ECO:0000313" key="2">
    <source>
        <dbReference type="Proteomes" id="UP000683507"/>
    </source>
</evidence>
<dbReference type="Pfam" id="PF10677">
    <property type="entry name" value="DUF2490"/>
    <property type="match status" value="1"/>
</dbReference>